<gene>
    <name evidence="2" type="ORF">V6N11_023103</name>
</gene>
<comment type="caution">
    <text evidence="2">The sequence shown here is derived from an EMBL/GenBank/DDBJ whole genome shotgun (WGS) entry which is preliminary data.</text>
</comment>
<evidence type="ECO:0000313" key="3">
    <source>
        <dbReference type="Proteomes" id="UP001396334"/>
    </source>
</evidence>
<name>A0ABR2TLA9_9ROSI</name>
<sequence>MPASALAAAGGLISQQGASLSAGWHQRIEDLGGFSRTSWAMVGGNLGRPHHVGTESSNYLQKLGFHGFEMSVTNMGQMSSTSMLGAANRQLPCLELVLSQEGHIGVLNPQTLSQIYQHHQHQQQPSPRDDSQGPGQ</sequence>
<feature type="region of interest" description="Disordered" evidence="1">
    <location>
        <begin position="116"/>
        <end position="136"/>
    </location>
</feature>
<dbReference type="EMBL" id="JBBPBN010000005">
    <property type="protein sequence ID" value="KAK9038220.1"/>
    <property type="molecule type" value="Genomic_DNA"/>
</dbReference>
<dbReference type="Proteomes" id="UP001396334">
    <property type="component" value="Unassembled WGS sequence"/>
</dbReference>
<evidence type="ECO:0000256" key="1">
    <source>
        <dbReference type="SAM" id="MobiDB-lite"/>
    </source>
</evidence>
<evidence type="ECO:0000313" key="2">
    <source>
        <dbReference type="EMBL" id="KAK9038220.1"/>
    </source>
</evidence>
<feature type="compositionally biased region" description="Basic and acidic residues" evidence="1">
    <location>
        <begin position="127"/>
        <end position="136"/>
    </location>
</feature>
<reference evidence="2 3" key="1">
    <citation type="journal article" date="2024" name="G3 (Bethesda)">
        <title>Genome assembly of Hibiscus sabdariffa L. provides insights into metabolisms of medicinal natural products.</title>
        <authorList>
            <person name="Kim T."/>
        </authorList>
    </citation>
    <scope>NUCLEOTIDE SEQUENCE [LARGE SCALE GENOMIC DNA]</scope>
    <source>
        <strain evidence="2">TK-2024</strain>
        <tissue evidence="2">Old leaves</tissue>
    </source>
</reference>
<proteinExistence type="predicted"/>
<organism evidence="2 3">
    <name type="scientific">Hibiscus sabdariffa</name>
    <name type="common">roselle</name>
    <dbReference type="NCBI Taxonomy" id="183260"/>
    <lineage>
        <taxon>Eukaryota</taxon>
        <taxon>Viridiplantae</taxon>
        <taxon>Streptophyta</taxon>
        <taxon>Embryophyta</taxon>
        <taxon>Tracheophyta</taxon>
        <taxon>Spermatophyta</taxon>
        <taxon>Magnoliopsida</taxon>
        <taxon>eudicotyledons</taxon>
        <taxon>Gunneridae</taxon>
        <taxon>Pentapetalae</taxon>
        <taxon>rosids</taxon>
        <taxon>malvids</taxon>
        <taxon>Malvales</taxon>
        <taxon>Malvaceae</taxon>
        <taxon>Malvoideae</taxon>
        <taxon>Hibiscus</taxon>
    </lineage>
</organism>
<protein>
    <submittedName>
        <fullName evidence="2">Uncharacterized protein</fullName>
    </submittedName>
</protein>
<accession>A0ABR2TLA9</accession>
<keyword evidence="3" id="KW-1185">Reference proteome</keyword>